<proteinExistence type="predicted"/>
<evidence type="ECO:0000256" key="2">
    <source>
        <dbReference type="PROSITE-ProRule" id="PRU00335"/>
    </source>
</evidence>
<feature type="DNA-binding region" description="H-T-H motif" evidence="2">
    <location>
        <begin position="57"/>
        <end position="76"/>
    </location>
</feature>
<sequence length="211" mass="23218">MKKNNPRGKTARIAGAQRRQYNSPLRREQAVQTRERIVGAGAEIAHQLASWDWRELTFKAVGERAGVSERTVHRYFATEKLLRDAIVQRLVQESGISLDALALDNFADVASSVYGYLLSFAATPAPITDPTQAAIDQHRCDALLAAVSKATPGWSAAQRTTAAALLDMLWNPPSCERLATVWRLDAEQAKQALRWSVSLIQAAIAQDQRPG</sequence>
<keyword evidence="1 2" id="KW-0238">DNA-binding</keyword>
<dbReference type="AlphaFoldDB" id="A0A1H9G331"/>
<organism evidence="4 5">
    <name type="scientific">Solimonas aquatica</name>
    <dbReference type="NCBI Taxonomy" id="489703"/>
    <lineage>
        <taxon>Bacteria</taxon>
        <taxon>Pseudomonadati</taxon>
        <taxon>Pseudomonadota</taxon>
        <taxon>Gammaproteobacteria</taxon>
        <taxon>Nevskiales</taxon>
        <taxon>Nevskiaceae</taxon>
        <taxon>Solimonas</taxon>
    </lineage>
</organism>
<reference evidence="4 5" key="1">
    <citation type="submission" date="2016-10" db="EMBL/GenBank/DDBJ databases">
        <authorList>
            <person name="de Groot N.N."/>
        </authorList>
    </citation>
    <scope>NUCLEOTIDE SEQUENCE [LARGE SCALE GENOMIC DNA]</scope>
    <source>
        <strain evidence="4 5">DSM 25927</strain>
    </source>
</reference>
<dbReference type="GO" id="GO:0003677">
    <property type="term" value="F:DNA binding"/>
    <property type="evidence" value="ECO:0007669"/>
    <property type="project" value="UniProtKB-UniRule"/>
</dbReference>
<dbReference type="OrthoDB" id="9790710at2"/>
<dbReference type="Proteomes" id="UP000199233">
    <property type="component" value="Unassembled WGS sequence"/>
</dbReference>
<evidence type="ECO:0000313" key="4">
    <source>
        <dbReference type="EMBL" id="SEQ44532.1"/>
    </source>
</evidence>
<dbReference type="Gene3D" id="1.10.357.10">
    <property type="entry name" value="Tetracycline Repressor, domain 2"/>
    <property type="match status" value="1"/>
</dbReference>
<evidence type="ECO:0000259" key="3">
    <source>
        <dbReference type="PROSITE" id="PS50977"/>
    </source>
</evidence>
<dbReference type="RefSeq" id="WP_093285078.1">
    <property type="nucleotide sequence ID" value="NZ_FOFS01000006.1"/>
</dbReference>
<protein>
    <submittedName>
        <fullName evidence="4">Transcriptional regulator, TetR family</fullName>
    </submittedName>
</protein>
<evidence type="ECO:0000313" key="5">
    <source>
        <dbReference type="Proteomes" id="UP000199233"/>
    </source>
</evidence>
<accession>A0A1H9G331</accession>
<evidence type="ECO:0000256" key="1">
    <source>
        <dbReference type="ARBA" id="ARBA00023125"/>
    </source>
</evidence>
<dbReference type="PROSITE" id="PS50977">
    <property type="entry name" value="HTH_TETR_2"/>
    <property type="match status" value="1"/>
</dbReference>
<dbReference type="EMBL" id="FOFS01000006">
    <property type="protein sequence ID" value="SEQ44532.1"/>
    <property type="molecule type" value="Genomic_DNA"/>
</dbReference>
<feature type="domain" description="HTH tetR-type" evidence="3">
    <location>
        <begin position="31"/>
        <end position="94"/>
    </location>
</feature>
<gene>
    <name evidence="4" type="ORF">SAMN04488038_106202</name>
</gene>
<dbReference type="InterPro" id="IPR001647">
    <property type="entry name" value="HTH_TetR"/>
</dbReference>
<name>A0A1H9G331_9GAMM</name>
<dbReference type="InterPro" id="IPR009057">
    <property type="entry name" value="Homeodomain-like_sf"/>
</dbReference>
<keyword evidence="5" id="KW-1185">Reference proteome</keyword>
<dbReference type="STRING" id="489703.SAMN04488038_106202"/>
<dbReference type="SUPFAM" id="SSF46689">
    <property type="entry name" value="Homeodomain-like"/>
    <property type="match status" value="1"/>
</dbReference>